<feature type="region of interest" description="Disordered" evidence="5">
    <location>
        <begin position="1"/>
        <end position="32"/>
    </location>
</feature>
<dbReference type="GO" id="GO:0005524">
    <property type="term" value="F:ATP binding"/>
    <property type="evidence" value="ECO:0007669"/>
    <property type="project" value="UniProtKB-UniRule"/>
</dbReference>
<accession>A0A0W7WZ41</accession>
<proteinExistence type="predicted"/>
<protein>
    <recommendedName>
        <fullName evidence="6">ATP-grasp domain-containing protein</fullName>
    </recommendedName>
</protein>
<evidence type="ECO:0000256" key="4">
    <source>
        <dbReference type="PROSITE-ProRule" id="PRU00409"/>
    </source>
</evidence>
<dbReference type="EMBL" id="LOCL01000042">
    <property type="protein sequence ID" value="KUF15853.1"/>
    <property type="molecule type" value="Genomic_DNA"/>
</dbReference>
<dbReference type="SUPFAM" id="SSF56059">
    <property type="entry name" value="Glutathione synthetase ATP-binding domain-like"/>
    <property type="match status" value="1"/>
</dbReference>
<keyword evidence="2 4" id="KW-0547">Nucleotide-binding</keyword>
<dbReference type="GO" id="GO:0016874">
    <property type="term" value="F:ligase activity"/>
    <property type="evidence" value="ECO:0007669"/>
    <property type="project" value="UniProtKB-KW"/>
</dbReference>
<dbReference type="Gene3D" id="3.40.50.20">
    <property type="match status" value="1"/>
</dbReference>
<dbReference type="PANTHER" id="PTHR43585">
    <property type="entry name" value="FUMIPYRROLE BIOSYNTHESIS PROTEIN C"/>
    <property type="match status" value="1"/>
</dbReference>
<organism evidence="7 8">
    <name type="scientific">Streptomyces silvensis</name>
    <dbReference type="NCBI Taxonomy" id="1765722"/>
    <lineage>
        <taxon>Bacteria</taxon>
        <taxon>Bacillati</taxon>
        <taxon>Actinomycetota</taxon>
        <taxon>Actinomycetes</taxon>
        <taxon>Kitasatosporales</taxon>
        <taxon>Streptomycetaceae</taxon>
        <taxon>Streptomyces</taxon>
    </lineage>
</organism>
<dbReference type="InterPro" id="IPR052032">
    <property type="entry name" value="ATP-dep_AA_Ligase"/>
</dbReference>
<evidence type="ECO:0000256" key="2">
    <source>
        <dbReference type="ARBA" id="ARBA00022741"/>
    </source>
</evidence>
<evidence type="ECO:0000259" key="6">
    <source>
        <dbReference type="PROSITE" id="PS50975"/>
    </source>
</evidence>
<dbReference type="GO" id="GO:0046872">
    <property type="term" value="F:metal ion binding"/>
    <property type="evidence" value="ECO:0007669"/>
    <property type="project" value="InterPro"/>
</dbReference>
<feature type="compositionally biased region" description="Low complexity" evidence="5">
    <location>
        <begin position="7"/>
        <end position="22"/>
    </location>
</feature>
<evidence type="ECO:0000256" key="3">
    <source>
        <dbReference type="ARBA" id="ARBA00022840"/>
    </source>
</evidence>
<feature type="domain" description="ATP-grasp" evidence="6">
    <location>
        <begin position="301"/>
        <end position="491"/>
    </location>
</feature>
<dbReference type="RefSeq" id="WP_058850085.1">
    <property type="nucleotide sequence ID" value="NZ_LOCL01000042.1"/>
</dbReference>
<dbReference type="PROSITE" id="PS50975">
    <property type="entry name" value="ATP_GRASP"/>
    <property type="match status" value="1"/>
</dbReference>
<sequence length="595" mass="64214">MVDPEQTSTATAATTEAAADTPAHLDPAASPAHPDRRLVLIDADVAAARTAHSLPYQTFFVQRPGSPVQDLVDDHSGYYTVEFTHEQEHGYEQEQEHGYGHEHDPAPKEFADFVDQVLRPLSPMAVVGLSPAGQRAAAVANSLLGTGGIPAEDLERLTRPAPSVTPASAPTGLLGSAGTPTAKPGALFINHHSYSHFHRDGRHFLPTSELDVHLVTRNQFHGGVRGLAENPVTQVAMCDPEEEDRWRAACEWTLRNHPVGRVVAVHERAVLLAAEMRSKFGLPGMDFATATLFRDKLRMKEAVRASGAAVVPDFSALDTPDDLLNVDWSTGRKVIKSRWGLAAKDLFMVDTLDEAREVVAGLDLSGAHYGIEEFVTGRIYHCDSVVRDGEIRFSSVGGYLTDPAGYRPGGIFGTVLVREGELAKRITELSAAVLAALGIKDGTTHLELFHTPADELVFCEVAGRPPGGIIPPVIEWQYGFNIVEAQIRLDAGLDVSLGTRDTQGTDPAAPGGGTCGFIAFYPGGDESRGIPQDRLKELGVVEHIATSGAGNGRGGVRHSTDFLDSYVIKAPDDETLLRRIDDIQDEYRTKDANRR</sequence>
<dbReference type="InterPro" id="IPR011761">
    <property type="entry name" value="ATP-grasp"/>
</dbReference>
<evidence type="ECO:0000313" key="8">
    <source>
        <dbReference type="Proteomes" id="UP000054804"/>
    </source>
</evidence>
<dbReference type="AlphaFoldDB" id="A0A0W7WZ41"/>
<keyword evidence="8" id="KW-1185">Reference proteome</keyword>
<evidence type="ECO:0000256" key="5">
    <source>
        <dbReference type="SAM" id="MobiDB-lite"/>
    </source>
</evidence>
<comment type="caution">
    <text evidence="7">The sequence shown here is derived from an EMBL/GenBank/DDBJ whole genome shotgun (WGS) entry which is preliminary data.</text>
</comment>
<dbReference type="Gene3D" id="3.30.470.20">
    <property type="entry name" value="ATP-grasp fold, B domain"/>
    <property type="match status" value="1"/>
</dbReference>
<dbReference type="PANTHER" id="PTHR43585:SF2">
    <property type="entry name" value="ATP-GRASP ENZYME FSQD"/>
    <property type="match status" value="1"/>
</dbReference>
<evidence type="ECO:0000256" key="1">
    <source>
        <dbReference type="ARBA" id="ARBA00022598"/>
    </source>
</evidence>
<reference evidence="7 8" key="1">
    <citation type="submission" date="2015-12" db="EMBL/GenBank/DDBJ databases">
        <title>Draft genome sequence of Streptomyces silvensis ATCC 53525, a producer of novel hormone antagonists.</title>
        <authorList>
            <person name="Johnston C.W."/>
            <person name="Li Y."/>
            <person name="Magarvey N.A."/>
        </authorList>
    </citation>
    <scope>NUCLEOTIDE SEQUENCE [LARGE SCALE GENOMIC DNA]</scope>
    <source>
        <strain evidence="7 8">ATCC 53525</strain>
    </source>
</reference>
<dbReference type="Proteomes" id="UP000054804">
    <property type="component" value="Unassembled WGS sequence"/>
</dbReference>
<evidence type="ECO:0000313" key="7">
    <source>
        <dbReference type="EMBL" id="KUF15853.1"/>
    </source>
</evidence>
<gene>
    <name evidence="7" type="ORF">AT728_14205</name>
</gene>
<dbReference type="STRING" id="1765722.AT728_14205"/>
<name>A0A0W7WZ41_9ACTN</name>
<dbReference type="OrthoDB" id="24041at2"/>
<keyword evidence="3 4" id="KW-0067">ATP-binding</keyword>
<keyword evidence="1" id="KW-0436">Ligase</keyword>